<protein>
    <recommendedName>
        <fullName evidence="1">Aminoglycoside phosphotransferase domain-containing protein</fullName>
    </recommendedName>
</protein>
<evidence type="ECO:0000313" key="2">
    <source>
        <dbReference type="EMBL" id="THH33106.1"/>
    </source>
</evidence>
<dbReference type="EMBL" id="SGPM01000010">
    <property type="protein sequence ID" value="THH33106.1"/>
    <property type="molecule type" value="Genomic_DNA"/>
</dbReference>
<comment type="caution">
    <text evidence="2">The sequence shown here is derived from an EMBL/GenBank/DDBJ whole genome shotgun (WGS) entry which is preliminary data.</text>
</comment>
<keyword evidence="3" id="KW-1185">Reference proteome</keyword>
<dbReference type="Gene3D" id="3.30.200.20">
    <property type="entry name" value="Phosphorylase Kinase, domain 1"/>
    <property type="match status" value="1"/>
</dbReference>
<dbReference type="Gene3D" id="3.90.1200.10">
    <property type="match status" value="1"/>
</dbReference>
<reference evidence="2 3" key="1">
    <citation type="submission" date="2019-02" db="EMBL/GenBank/DDBJ databases">
        <title>Genome sequencing of the rare red list fungi Antrodiella citrinella (Flaviporus citrinellus).</title>
        <authorList>
            <person name="Buettner E."/>
            <person name="Kellner H."/>
        </authorList>
    </citation>
    <scope>NUCLEOTIDE SEQUENCE [LARGE SCALE GENOMIC DNA]</scope>
    <source>
        <strain evidence="2 3">DSM 108506</strain>
    </source>
</reference>
<dbReference type="InterPro" id="IPR011009">
    <property type="entry name" value="Kinase-like_dom_sf"/>
</dbReference>
<gene>
    <name evidence="2" type="ORF">EUX98_g1084</name>
</gene>
<evidence type="ECO:0000313" key="3">
    <source>
        <dbReference type="Proteomes" id="UP000308730"/>
    </source>
</evidence>
<dbReference type="Pfam" id="PF01636">
    <property type="entry name" value="APH"/>
    <property type="match status" value="1"/>
</dbReference>
<organism evidence="2 3">
    <name type="scientific">Antrodiella citrinella</name>
    <dbReference type="NCBI Taxonomy" id="2447956"/>
    <lineage>
        <taxon>Eukaryota</taxon>
        <taxon>Fungi</taxon>
        <taxon>Dikarya</taxon>
        <taxon>Basidiomycota</taxon>
        <taxon>Agaricomycotina</taxon>
        <taxon>Agaricomycetes</taxon>
        <taxon>Polyporales</taxon>
        <taxon>Steccherinaceae</taxon>
        <taxon>Antrodiella</taxon>
    </lineage>
</organism>
<evidence type="ECO:0000259" key="1">
    <source>
        <dbReference type="Pfam" id="PF01636"/>
    </source>
</evidence>
<dbReference type="AlphaFoldDB" id="A0A4S4N2D5"/>
<sequence length="370" mass="40769">MTAIARDLSTAADVLAYLEDTPFTSTKAIPLAGGFGNYVFRLHLKVPYEGHETLVLKHGKPYLPGNQAFAFSLDRQTYEVGALKRIREWLPNDSLVTVPVVHLYDNVAAVIIMDDCGEGFATLKQLMLDSPPSSTIAQQIGRELGQFLARLHTWSTSNESVLDFFDKNAQARAISVYATYGRIISTLKGQDAPPAVVDPVLDIPPDDLSSVQKIAEQTTKEMMTTKETLVMGDFWPGNVIVVWSNDASPPTLERIYILDWELVKPGIAGLDVGQFLAEMHLLRRCRPYCAESASAVMNAFQESYRAAHEGPVSEVADKALVHVGAHLVVWTPRNDWGTKEKTRELVQEGVLYLLSGGRGEAEEIVKGLRG</sequence>
<dbReference type="OrthoDB" id="25129at2759"/>
<accession>A0A4S4N2D5</accession>
<feature type="domain" description="Aminoglycoside phosphotransferase" evidence="1">
    <location>
        <begin position="30"/>
        <end position="301"/>
    </location>
</feature>
<dbReference type="InterPro" id="IPR002575">
    <property type="entry name" value="Aminoglycoside_PTrfase"/>
</dbReference>
<proteinExistence type="predicted"/>
<dbReference type="SUPFAM" id="SSF56112">
    <property type="entry name" value="Protein kinase-like (PK-like)"/>
    <property type="match status" value="1"/>
</dbReference>
<dbReference type="Proteomes" id="UP000308730">
    <property type="component" value="Unassembled WGS sequence"/>
</dbReference>
<name>A0A4S4N2D5_9APHY</name>